<dbReference type="SUPFAM" id="SSF57850">
    <property type="entry name" value="RING/U-box"/>
    <property type="match status" value="1"/>
</dbReference>
<evidence type="ECO:0000256" key="3">
    <source>
        <dbReference type="ARBA" id="ARBA00022679"/>
    </source>
</evidence>
<protein>
    <recommendedName>
        <fullName evidence="2">RING-type E3 ubiquitin transferase</fullName>
        <ecNumber evidence="2">2.3.2.27</ecNumber>
    </recommendedName>
</protein>
<feature type="domain" description="RING-type" evidence="10">
    <location>
        <begin position="21"/>
        <end position="62"/>
    </location>
</feature>
<dbReference type="EC" id="2.3.2.27" evidence="2"/>
<dbReference type="Gene3D" id="3.30.40.10">
    <property type="entry name" value="Zinc/RING finger domain, C3HC4 (zinc finger)"/>
    <property type="match status" value="1"/>
</dbReference>
<evidence type="ECO:0000313" key="11">
    <source>
        <dbReference type="EMBL" id="PIA61598.1"/>
    </source>
</evidence>
<dbReference type="GO" id="GO:0061630">
    <property type="term" value="F:ubiquitin protein ligase activity"/>
    <property type="evidence" value="ECO:0007669"/>
    <property type="project" value="UniProtKB-EC"/>
</dbReference>
<reference evidence="11 12" key="1">
    <citation type="submission" date="2017-09" db="EMBL/GenBank/DDBJ databases">
        <title>WGS assembly of Aquilegia coerulea Goldsmith.</title>
        <authorList>
            <person name="Hodges S."/>
            <person name="Kramer E."/>
            <person name="Nordborg M."/>
            <person name="Tomkins J."/>
            <person name="Borevitz J."/>
            <person name="Derieg N."/>
            <person name="Yan J."/>
            <person name="Mihaltcheva S."/>
            <person name="Hayes R.D."/>
            <person name="Rokhsar D."/>
        </authorList>
    </citation>
    <scope>NUCLEOTIDE SEQUENCE [LARGE SCALE GENOMIC DNA]</scope>
    <source>
        <strain evidence="12">cv. Goldsmith</strain>
    </source>
</reference>
<dbReference type="OrthoDB" id="5600418at2759"/>
<proteinExistence type="predicted"/>
<dbReference type="GO" id="GO:0006513">
    <property type="term" value="P:protein monoubiquitination"/>
    <property type="evidence" value="ECO:0007669"/>
    <property type="project" value="TreeGrafter"/>
</dbReference>
<keyword evidence="6" id="KW-0862">Zinc</keyword>
<dbReference type="InterPro" id="IPR013083">
    <property type="entry name" value="Znf_RING/FYVE/PHD"/>
</dbReference>
<sequence>MSRVYSSSNRNFSYSIRDKSCPICLKHVNDRRAAVLSICLHVYCINCIHKWSQLKRNCPLCNANFNSWFYKSRFGYFKEEKLPKNVVEKKNKSIEIADYRAETRSFSYHSSVRRSFNEVRRQPVSQHCRELPWRRSFGQKHEEGIAQRVLQWRANVYDQGLRAVPLPSNSFQDQDIVRNQVVKTRMQQRIEPWITRELQAILHDSDPLVIVHLATSLFMSSLDEKFKDSPVCSAGEDMFVRQLRPFLHDRSDRFWHELSFAKSGVCEHVWWECLLLSFCSVDLWEQLLKHYDNLFRCFAGSSFEMATYDSVVEYECRE</sequence>
<dbReference type="EMBL" id="KZ305020">
    <property type="protein sequence ID" value="PIA61598.1"/>
    <property type="molecule type" value="Genomic_DNA"/>
</dbReference>
<evidence type="ECO:0000256" key="7">
    <source>
        <dbReference type="ARBA" id="ARBA00023015"/>
    </source>
</evidence>
<evidence type="ECO:0000256" key="5">
    <source>
        <dbReference type="ARBA" id="ARBA00022771"/>
    </source>
</evidence>
<gene>
    <name evidence="11" type="ORF">AQUCO_00300840v1</name>
</gene>
<dbReference type="GO" id="GO:0000209">
    <property type="term" value="P:protein polyubiquitination"/>
    <property type="evidence" value="ECO:0007669"/>
    <property type="project" value="TreeGrafter"/>
</dbReference>
<keyword evidence="3" id="KW-0808">Transferase</keyword>
<evidence type="ECO:0000256" key="9">
    <source>
        <dbReference type="PROSITE-ProRule" id="PRU00175"/>
    </source>
</evidence>
<dbReference type="STRING" id="218851.A0A2G5F0R7"/>
<evidence type="ECO:0000256" key="8">
    <source>
        <dbReference type="ARBA" id="ARBA00023163"/>
    </source>
</evidence>
<evidence type="ECO:0000313" key="12">
    <source>
        <dbReference type="Proteomes" id="UP000230069"/>
    </source>
</evidence>
<evidence type="ECO:0000256" key="4">
    <source>
        <dbReference type="ARBA" id="ARBA00022723"/>
    </source>
</evidence>
<evidence type="ECO:0000256" key="1">
    <source>
        <dbReference type="ARBA" id="ARBA00000900"/>
    </source>
</evidence>
<dbReference type="FunCoup" id="A0A2G5F0R7">
    <property type="interactions" value="48"/>
</dbReference>
<keyword evidence="7" id="KW-0805">Transcription regulation</keyword>
<dbReference type="PANTHER" id="PTHR46077">
    <property type="entry name" value="E3 UBIQUITIN-PROTEIN LIGASE TOPORS"/>
    <property type="match status" value="1"/>
</dbReference>
<dbReference type="Proteomes" id="UP000230069">
    <property type="component" value="Unassembled WGS sequence"/>
</dbReference>
<dbReference type="Pfam" id="PF13639">
    <property type="entry name" value="zf-RING_2"/>
    <property type="match status" value="1"/>
</dbReference>
<evidence type="ECO:0000256" key="6">
    <source>
        <dbReference type="ARBA" id="ARBA00022833"/>
    </source>
</evidence>
<dbReference type="InterPro" id="IPR017907">
    <property type="entry name" value="Znf_RING_CS"/>
</dbReference>
<keyword evidence="12" id="KW-1185">Reference proteome</keyword>
<comment type="catalytic activity">
    <reaction evidence="1">
        <text>S-ubiquitinyl-[E2 ubiquitin-conjugating enzyme]-L-cysteine + [acceptor protein]-L-lysine = [E2 ubiquitin-conjugating enzyme]-L-cysteine + N(6)-ubiquitinyl-[acceptor protein]-L-lysine.</text>
        <dbReference type="EC" id="2.3.2.27"/>
    </reaction>
</comment>
<keyword evidence="4" id="KW-0479">Metal-binding</keyword>
<dbReference type="InParanoid" id="A0A2G5F0R7"/>
<evidence type="ECO:0000256" key="2">
    <source>
        <dbReference type="ARBA" id="ARBA00012483"/>
    </source>
</evidence>
<keyword evidence="8" id="KW-0804">Transcription</keyword>
<keyword evidence="5 9" id="KW-0863">Zinc-finger</keyword>
<dbReference type="SMART" id="SM00184">
    <property type="entry name" value="RING"/>
    <property type="match status" value="1"/>
</dbReference>
<name>A0A2G5F0R7_AQUCA</name>
<dbReference type="AlphaFoldDB" id="A0A2G5F0R7"/>
<dbReference type="PROSITE" id="PS00518">
    <property type="entry name" value="ZF_RING_1"/>
    <property type="match status" value="1"/>
</dbReference>
<dbReference type="GO" id="GO:0008270">
    <property type="term" value="F:zinc ion binding"/>
    <property type="evidence" value="ECO:0007669"/>
    <property type="project" value="UniProtKB-KW"/>
</dbReference>
<dbReference type="PANTHER" id="PTHR46077:SF1">
    <property type="entry name" value="TOP1 BINDING ARGININE_SERINE RICH PROTEIN, E3 UBIQUITIN LIGASE"/>
    <property type="match status" value="1"/>
</dbReference>
<dbReference type="PROSITE" id="PS50089">
    <property type="entry name" value="ZF_RING_2"/>
    <property type="match status" value="1"/>
</dbReference>
<accession>A0A2G5F0R7</accession>
<evidence type="ECO:0000259" key="10">
    <source>
        <dbReference type="PROSITE" id="PS50089"/>
    </source>
</evidence>
<dbReference type="InterPro" id="IPR001841">
    <property type="entry name" value="Znf_RING"/>
</dbReference>
<organism evidence="11 12">
    <name type="scientific">Aquilegia coerulea</name>
    <name type="common">Rocky mountain columbine</name>
    <dbReference type="NCBI Taxonomy" id="218851"/>
    <lineage>
        <taxon>Eukaryota</taxon>
        <taxon>Viridiplantae</taxon>
        <taxon>Streptophyta</taxon>
        <taxon>Embryophyta</taxon>
        <taxon>Tracheophyta</taxon>
        <taxon>Spermatophyta</taxon>
        <taxon>Magnoliopsida</taxon>
        <taxon>Ranunculales</taxon>
        <taxon>Ranunculaceae</taxon>
        <taxon>Thalictroideae</taxon>
        <taxon>Aquilegia</taxon>
    </lineage>
</organism>